<dbReference type="GO" id="GO:0005975">
    <property type="term" value="P:carbohydrate metabolic process"/>
    <property type="evidence" value="ECO:0007669"/>
    <property type="project" value="InterPro"/>
</dbReference>
<reference evidence="2 3" key="1">
    <citation type="journal article" date="2013" name="Environ. Microbiol.">
        <title>Genome analysis of Chitinivibrio alkaliphilus gen. nov., sp. nov., a novel extremely haloalkaliphilic anaerobic chitinolytic bacterium from the candidate phylum Termite Group 3.</title>
        <authorList>
            <person name="Sorokin D.Y."/>
            <person name="Gumerov V.M."/>
            <person name="Rakitin A.L."/>
            <person name="Beletsky A.V."/>
            <person name="Damste J.S."/>
            <person name="Muyzer G."/>
            <person name="Mardanov A.V."/>
            <person name="Ravin N.V."/>
        </authorList>
    </citation>
    <scope>NUCLEOTIDE SEQUENCE [LARGE SCALE GENOMIC DNA]</scope>
    <source>
        <strain evidence="2 3">ACht1</strain>
    </source>
</reference>
<dbReference type="PANTHER" id="PTHR11054">
    <property type="entry name" value="6-PHOSPHOGLUCONOLACTONASE"/>
    <property type="match status" value="1"/>
</dbReference>
<dbReference type="InterPro" id="IPR006148">
    <property type="entry name" value="Glc/Gal-6P_isomerase"/>
</dbReference>
<evidence type="ECO:0000313" key="2">
    <source>
        <dbReference type="EMBL" id="ERP39016.1"/>
    </source>
</evidence>
<comment type="caution">
    <text evidence="2">The sequence shown here is derived from an EMBL/GenBank/DDBJ whole genome shotgun (WGS) entry which is preliminary data.</text>
</comment>
<name>U7DDP6_9BACT</name>
<dbReference type="Proteomes" id="UP000017148">
    <property type="component" value="Unassembled WGS sequence"/>
</dbReference>
<evidence type="ECO:0000259" key="1">
    <source>
        <dbReference type="Pfam" id="PF01182"/>
    </source>
</evidence>
<keyword evidence="3" id="KW-1185">Reference proteome</keyword>
<dbReference type="eggNOG" id="COG0363">
    <property type="taxonomic scope" value="Bacteria"/>
</dbReference>
<feature type="domain" description="Glucosamine/galactosamine-6-phosphate isomerase" evidence="1">
    <location>
        <begin position="31"/>
        <end position="206"/>
    </location>
</feature>
<dbReference type="PANTHER" id="PTHR11054:SF0">
    <property type="entry name" value="6-PHOSPHOGLUCONOLACTONASE"/>
    <property type="match status" value="1"/>
</dbReference>
<proteinExistence type="predicted"/>
<protein>
    <submittedName>
        <fullName evidence="2">6-phosphogluconolactonase</fullName>
    </submittedName>
</protein>
<dbReference type="AlphaFoldDB" id="U7DDP6"/>
<dbReference type="OrthoDB" id="9810967at2"/>
<dbReference type="InterPro" id="IPR039104">
    <property type="entry name" value="6PGL"/>
</dbReference>
<dbReference type="STRING" id="1313304.CALK_0508"/>
<dbReference type="EMBL" id="ASJR01000003">
    <property type="protein sequence ID" value="ERP39016.1"/>
    <property type="molecule type" value="Genomic_DNA"/>
</dbReference>
<dbReference type="SUPFAM" id="SSF100950">
    <property type="entry name" value="NagB/RpiA/CoA transferase-like"/>
    <property type="match status" value="1"/>
</dbReference>
<dbReference type="RefSeq" id="WP_022636044.1">
    <property type="nucleotide sequence ID" value="NZ_ASJR01000003.1"/>
</dbReference>
<dbReference type="Gene3D" id="3.40.50.1360">
    <property type="match status" value="1"/>
</dbReference>
<organism evidence="2 3">
    <name type="scientific">Chitinivibrio alkaliphilus ACht1</name>
    <dbReference type="NCBI Taxonomy" id="1313304"/>
    <lineage>
        <taxon>Bacteria</taxon>
        <taxon>Pseudomonadati</taxon>
        <taxon>Fibrobacterota</taxon>
        <taxon>Chitinivibrionia</taxon>
        <taxon>Chitinivibrionales</taxon>
        <taxon>Chitinivibrionaceae</taxon>
        <taxon>Chitinivibrio</taxon>
    </lineage>
</organism>
<evidence type="ECO:0000313" key="3">
    <source>
        <dbReference type="Proteomes" id="UP000017148"/>
    </source>
</evidence>
<accession>U7DDP6</accession>
<gene>
    <name evidence="2" type="ORF">CALK_0508</name>
</gene>
<dbReference type="Pfam" id="PF01182">
    <property type="entry name" value="Glucosamine_iso"/>
    <property type="match status" value="1"/>
</dbReference>
<dbReference type="InterPro" id="IPR037171">
    <property type="entry name" value="NagB/RpiA_transferase-like"/>
</dbReference>
<sequence>MNTSRNIEEANIVPFQGIPTLAKKLIPDLLQQRVALSGGSTYAALCTSWRRLAPALDGLFFLPVDERITPFASPESNWGEACRTLFFPCNRPDVAQNHPQSVADYERLCNTCMDTEGIPRLDTVFLGVGDDGHCASIFPGTPAAQNFTSPFLATESPRGIRTRITLGFKTILAARTIHMVITGTQKKCCVEWLLQKQPQKPFVQVLLNRTDTHVHLDEALYEYYKNLRGRSR</sequence>